<dbReference type="InterPro" id="IPR006158">
    <property type="entry name" value="Cobalamin-bd"/>
</dbReference>
<dbReference type="PROSITE" id="PS51332">
    <property type="entry name" value="B12_BINDING"/>
    <property type="match status" value="1"/>
</dbReference>
<dbReference type="Gene3D" id="3.40.50.280">
    <property type="entry name" value="Cobalamin-binding domain"/>
    <property type="match status" value="1"/>
</dbReference>
<dbReference type="SUPFAM" id="SSF52242">
    <property type="entry name" value="Cobalamin (vitamin B12)-binding domain"/>
    <property type="match status" value="1"/>
</dbReference>
<proteinExistence type="predicted"/>
<keyword evidence="3" id="KW-1185">Reference proteome</keyword>
<dbReference type="InterPro" id="IPR036724">
    <property type="entry name" value="Cobalamin-bd_sf"/>
</dbReference>
<dbReference type="CDD" id="cd02065">
    <property type="entry name" value="B12-binding_like"/>
    <property type="match status" value="1"/>
</dbReference>
<accession>A0A1I1TP15</accession>
<dbReference type="Pfam" id="PF02310">
    <property type="entry name" value="B12-binding"/>
    <property type="match status" value="1"/>
</dbReference>
<gene>
    <name evidence="2" type="ORF">SAMN04487819_101229</name>
</gene>
<protein>
    <submittedName>
        <fullName evidence="2">Methylaspartate mutase sigma subunit</fullName>
    </submittedName>
</protein>
<evidence type="ECO:0000313" key="2">
    <source>
        <dbReference type="EMBL" id="SFD60234.1"/>
    </source>
</evidence>
<feature type="domain" description="B12-binding" evidence="1">
    <location>
        <begin position="17"/>
        <end position="152"/>
    </location>
</feature>
<organism evidence="2 3">
    <name type="scientific">Actinopolyspora alba</name>
    <dbReference type="NCBI Taxonomy" id="673379"/>
    <lineage>
        <taxon>Bacteria</taxon>
        <taxon>Bacillati</taxon>
        <taxon>Actinomycetota</taxon>
        <taxon>Actinomycetes</taxon>
        <taxon>Actinopolysporales</taxon>
        <taxon>Actinopolysporaceae</taxon>
        <taxon>Actinopolyspora</taxon>
        <taxon>Actinopolyspora alba group</taxon>
    </lineage>
</organism>
<dbReference type="EMBL" id="FOMZ01000001">
    <property type="protein sequence ID" value="SFD60234.1"/>
    <property type="molecule type" value="Genomic_DNA"/>
</dbReference>
<sequence>MTGSGPVRPTGSAEDGVMRVLLSSVPSDAHTWNLVFLQLALEQAGIRVRNLGACVPTSSLLDAVDDWRPDVVVISTVNGHGYPDGRHLIGEFRARPSSRSIPIVIGGKLGIAGASDRHRIRELVRLGFDAVFPDDSDFVELESFLRSLPTTTAGAMRSERGPAC</sequence>
<dbReference type="AlphaFoldDB" id="A0A1I1TP15"/>
<reference evidence="3" key="1">
    <citation type="submission" date="2016-10" db="EMBL/GenBank/DDBJ databases">
        <authorList>
            <person name="Varghese N."/>
            <person name="Submissions S."/>
        </authorList>
    </citation>
    <scope>NUCLEOTIDE SEQUENCE [LARGE SCALE GENOMIC DNA]</scope>
    <source>
        <strain evidence="3">DSM 45004</strain>
    </source>
</reference>
<dbReference type="GO" id="GO:0046872">
    <property type="term" value="F:metal ion binding"/>
    <property type="evidence" value="ECO:0007669"/>
    <property type="project" value="InterPro"/>
</dbReference>
<dbReference type="Proteomes" id="UP000198716">
    <property type="component" value="Unassembled WGS sequence"/>
</dbReference>
<evidence type="ECO:0000259" key="1">
    <source>
        <dbReference type="PROSITE" id="PS51332"/>
    </source>
</evidence>
<dbReference type="GO" id="GO:0031419">
    <property type="term" value="F:cobalamin binding"/>
    <property type="evidence" value="ECO:0007669"/>
    <property type="project" value="InterPro"/>
</dbReference>
<name>A0A1I1TP15_9ACTN</name>
<evidence type="ECO:0000313" key="3">
    <source>
        <dbReference type="Proteomes" id="UP000198716"/>
    </source>
</evidence>